<gene>
    <name evidence="1" type="ORF">HC248_01645</name>
</gene>
<dbReference type="Proteomes" id="UP000502041">
    <property type="component" value="Chromosome"/>
</dbReference>
<dbReference type="AlphaFoldDB" id="A0A6H2H942"/>
<evidence type="ECO:0000313" key="1">
    <source>
        <dbReference type="EMBL" id="QJC56340.1"/>
    </source>
</evidence>
<accession>A0A6H2H942</accession>
<keyword evidence="2" id="KW-1185">Reference proteome</keyword>
<protein>
    <submittedName>
        <fullName evidence="1">Uncharacterized protein</fullName>
    </submittedName>
</protein>
<evidence type="ECO:0000313" key="2">
    <source>
        <dbReference type="Proteomes" id="UP000502041"/>
    </source>
</evidence>
<dbReference type="EMBL" id="CP051461">
    <property type="protein sequence ID" value="QJC56340.1"/>
    <property type="molecule type" value="Genomic_DNA"/>
</dbReference>
<name>A0A6H2H942_9BURK</name>
<proteinExistence type="predicted"/>
<organism evidence="1 2">
    <name type="scientific">Polaromonas vacuolata</name>
    <dbReference type="NCBI Taxonomy" id="37448"/>
    <lineage>
        <taxon>Bacteria</taxon>
        <taxon>Pseudomonadati</taxon>
        <taxon>Pseudomonadota</taxon>
        <taxon>Betaproteobacteria</taxon>
        <taxon>Burkholderiales</taxon>
        <taxon>Comamonadaceae</taxon>
        <taxon>Polaromonas</taxon>
    </lineage>
</organism>
<dbReference type="KEGG" id="pvac:HC248_01645"/>
<dbReference type="RefSeq" id="WP_168922059.1">
    <property type="nucleotide sequence ID" value="NZ_CP051461.1"/>
</dbReference>
<sequence length="134" mass="14543">MGILSFSFRLAFMPQLSSLIAASSSANLESLEIHKHTKSLVASSNSQLLRESSKEIKPAYHAPITFEPVASGQSIVCGNTTKQSRLKIVRLLEPGDSASCAGRMLISGRMADVCAELDRMEKRSAGHRQKLLVN</sequence>
<reference evidence="1 2" key="1">
    <citation type="submission" date="2020-04" db="EMBL/GenBank/DDBJ databases">
        <title>Complete genome of a Psychrophilic, Marine, Gas Vacuolate Bacterium Polaromonas vacuolata KCTC 22033T.</title>
        <authorList>
            <person name="Hwang K."/>
            <person name="Kim K.M."/>
        </authorList>
    </citation>
    <scope>NUCLEOTIDE SEQUENCE [LARGE SCALE GENOMIC DNA]</scope>
    <source>
        <strain evidence="1 2">KCTC 22033</strain>
    </source>
</reference>